<protein>
    <submittedName>
        <fullName evidence="2">UbiD family decarboxylase</fullName>
    </submittedName>
</protein>
<keyword evidence="1" id="KW-0472">Membrane</keyword>
<accession>A0A7T4FP19</accession>
<dbReference type="Proteomes" id="UP000595577">
    <property type="component" value="Chromosome"/>
</dbReference>
<keyword evidence="1" id="KW-0812">Transmembrane</keyword>
<feature type="transmembrane region" description="Helical" evidence="1">
    <location>
        <begin position="12"/>
        <end position="33"/>
    </location>
</feature>
<reference evidence="2 3" key="1">
    <citation type="submission" date="2020-12" db="EMBL/GenBank/DDBJ databases">
        <title>FDA dAtabase for Regulatory Grade micrObial Sequences (FDA-ARGOS): Supporting development and validation of Infectious Disease Dx tests.</title>
        <authorList>
            <person name="Sproer C."/>
            <person name="Gronow S."/>
            <person name="Severitt S."/>
            <person name="Schroder I."/>
            <person name="Tallon L."/>
            <person name="Sadzewicz L."/>
            <person name="Zhao X."/>
            <person name="Boylan J."/>
            <person name="Ott S."/>
            <person name="Bowen H."/>
            <person name="Vavikolanu K."/>
            <person name="Mehta A."/>
            <person name="Aluvathingal J."/>
            <person name="Nadendla S."/>
            <person name="Lowell S."/>
            <person name="Myers T."/>
            <person name="Yan Y."/>
            <person name="Sichtig H."/>
        </authorList>
    </citation>
    <scope>NUCLEOTIDE SEQUENCE [LARGE SCALE GENOMIC DNA]</scope>
    <source>
        <strain evidence="2 3">FDAARGOS_999</strain>
    </source>
</reference>
<organism evidence="2 3">
    <name type="scientific">Fusobacterium canifelinum</name>
    <dbReference type="NCBI Taxonomy" id="285729"/>
    <lineage>
        <taxon>Bacteria</taxon>
        <taxon>Fusobacteriati</taxon>
        <taxon>Fusobacteriota</taxon>
        <taxon>Fusobacteriia</taxon>
        <taxon>Fusobacteriales</taxon>
        <taxon>Fusobacteriaceae</taxon>
        <taxon>Fusobacterium</taxon>
    </lineage>
</organism>
<dbReference type="EMBL" id="CP066022">
    <property type="protein sequence ID" value="QQB74031.1"/>
    <property type="molecule type" value="Genomic_DNA"/>
</dbReference>
<proteinExistence type="predicted"/>
<gene>
    <name evidence="2" type="ORF">I6H56_00675</name>
</gene>
<name>A0A7T4FP19_9FUSO</name>
<evidence type="ECO:0000256" key="1">
    <source>
        <dbReference type="SAM" id="Phobius"/>
    </source>
</evidence>
<sequence>MLNSIKKIPKKLSIPLFIFAVIVFIITAVLLNLEKIVEKVSSRFINGRVVIEDIDLSFSKPVVKNITLYDDKNNVLFNSPEVTANISFKNLTKGRIDELKVNSAIVNVVRDKDGVINFTKLSKTKSEEKPKNPLNKVVVSNVRVNYKDYTFPTKLERKIENISATVTATKEKLVETAHINIEDENIQLETRFKDESNDKTASLQGELRVDKFLLDKDLLKSLVNNKKIHFSDVNIISDLSFKTDKTIKNTNIVGNLDIISEFFRYDDIDSDIKDIKLSSKFNGRDGEANLGLNIFGKNKEFSLAYKDEELNSVITFDKIDEGILNKIVPIREKKLDLKNINLEDIKTIVHYSDNRGLSIKTTMKPNNSEFKGIELNDFNLYISSKAGKNNLSARILTKVKGIPENIALSVENQKDNTDIILALKSPIKDNIVPDINVKAKIENQKDIIKANIDSNIVDFNMNYNKDKKLAKVYGDKFTINYDVDKKKITNGEGRIPFEIYHTANYLDFVAKDNKIQIKELKLADKANKNSYFTAKGNANLDNGEFKIDYEGNSASIKRKVKENDLILSFDGKGKLENKNNILSSQGQINDLSLEYIGKIEKINGTYNLKKVGKNIEANVDTKIASIGYDKYNFKNFNLNVNYSGNQVKIKDFSNNLISLKGAYDVKNEKVNANLSVNRITNKDVAFDKAEFVLENLKANVEGDINNLQGAVDLGSTVITLPSKDFVKITGKASIKNSIVNISGINLDNNLITGKYNLKDKNLDLKVSLNEKHLEKYYGAKDLGYILYGQIDVKGVAGKIKAVAKGRATNFEKKLPDLAYDIEYNAENYSDGIASINGLDIIDKQYGDLLGVKGQVNLKEKTLDIKNKHSKIDLAKLQNILSNPNIRGIINTDLTVNGTIDNPIYKLDISSSEVSIKTFKINDISLNLTGDKEKASLNKLNLDVYKNLIVGNGYYDIKNKTYNLLVKSNNKIDLSKFQSFLTPYGIENAKGKIALNVEINEKTEKGYINLENISLESTKAKLKLSNFSGLINFGDRRIDVGELKASLNNSPLVVDGFVDLADISKLDKEDLIRSLPYKLHFKMNHFNYFYPEIIKISGSTELTVTNEEVYGNLIIKDAIVYDIPNNYYRDFFSLIREQLRKRRTDVASTKIDDKQAKTDKEKVEEMRRMLNKLMPIDFVVRTEKPILIDMDNFNIAVPEVYGKLYVDLNLNGKKGKYYITGESELKEAYFFVGTNEFKVDRALAVFNENVPLPEINPNIFFESTIEMDDEEYYFSTIGRVNQLRYEISSRTAKVGGDLSALIVNPNANDNIYAYGEGSEIFITFMKNLIAGQVGQIVFGSTTRYIKRKFDLTKFIIRPEVKIYNSDSGVNRIGGTTDNRGLNPEIYNVNIKLEAKDNIYKDKLFWKASVRIIGTGKDVIKNQTMKVDSKVREYDVGLEYKVDDSKTIEIGVGTVPDKYRTDPNKDYRKPNYHVGFKFRKRYRDFSEIFSF</sequence>
<keyword evidence="1" id="KW-1133">Transmembrane helix</keyword>
<dbReference type="RefSeq" id="WP_198480701.1">
    <property type="nucleotide sequence ID" value="NZ_CP066022.1"/>
</dbReference>
<evidence type="ECO:0000313" key="2">
    <source>
        <dbReference type="EMBL" id="QQB74031.1"/>
    </source>
</evidence>
<evidence type="ECO:0000313" key="3">
    <source>
        <dbReference type="Proteomes" id="UP000595577"/>
    </source>
</evidence>